<gene>
    <name evidence="4" type="primary">Vps13c</name>
    <name evidence="4" type="ORF">SNAT2548_LOCUS7817</name>
</gene>
<dbReference type="Pfam" id="PF12624">
    <property type="entry name" value="VPS13_N"/>
    <property type="match status" value="1"/>
</dbReference>
<evidence type="ECO:0000259" key="3">
    <source>
        <dbReference type="Pfam" id="PF12624"/>
    </source>
</evidence>
<dbReference type="InterPro" id="IPR026854">
    <property type="entry name" value="VPS13_N"/>
</dbReference>
<comment type="similarity">
    <text evidence="1">Belongs to the VPS13 family.</text>
</comment>
<dbReference type="GO" id="GO:0006623">
    <property type="term" value="P:protein targeting to vacuole"/>
    <property type="evidence" value="ECO:0007669"/>
    <property type="project" value="TreeGrafter"/>
</dbReference>
<sequence>MLESALENILLQYLDSLHLGVFSGSLELDNLKVRPDALAILGFPGFRVHAGSIDRISLSIPWTRLYTGKVRAIIKCMRLEIESLAESCHGKSEEELIKEMRAAKEKAIDVQMQYLQDLIDRSKDSEDENAVSDNASLGMNLARKIINNITVVLEDVHIAFMNSQRGLACCMDLPNLAILSTDKTFREREDAEGAVVPGQSMYKTLQMKDFSVQMSPAGTKDLQEAAYVLSPVSANLQLAHEPANNILKIKLMVATEELAEVFLRRSQVKHLRSIKSDLNEEARKFHLMLVPEADQKEINQDAGDSTDEYSKLYERSIAEAWQIMSPDLEPLSPADERRKQLLEDALSARLLARARWKVERKAEVLNEEVVRRKREQEESRVAEQRKKNGILGRLWGRQESEVEVEEPETALLSAEEKDQLLTDLKDVSKVEQVDVPKKFSFEFVLGQMALDLIDDQHSDEVRRQLMSLALREAGIKLDINMATDFRGRDSAEWGVKIDLKSFHALHQTRAFMQLKSAGSAGSQWLSQGCSAASFDIQSKLQKEQNLLKVSFEFMPVEIHLLEGIVEMVLDFWREPTRAENMEIAPEPQEEEEDAEEVHEGMEMAKDWLEANAKQAKQLAQAAYDRIPDKIQIENFGRPGGKVLRAVSARAGGLEMTLDAPVWISGARMKTAGWVFIRLGDVVTIHAAGAGAGESISQQPRIMIASPILHVPVKGPLCTH</sequence>
<reference evidence="4" key="1">
    <citation type="submission" date="2021-02" db="EMBL/GenBank/DDBJ databases">
        <authorList>
            <person name="Dougan E. K."/>
            <person name="Rhodes N."/>
            <person name="Thang M."/>
            <person name="Chan C."/>
        </authorList>
    </citation>
    <scope>NUCLEOTIDE SEQUENCE</scope>
</reference>
<keyword evidence="5" id="KW-1185">Reference proteome</keyword>
<protein>
    <submittedName>
        <fullName evidence="4">Vps13c protein</fullName>
    </submittedName>
</protein>
<feature type="domain" description="Chorein N-terminal" evidence="3">
    <location>
        <begin position="14"/>
        <end position="212"/>
    </location>
</feature>
<dbReference type="PANTHER" id="PTHR16166:SF93">
    <property type="entry name" value="INTERMEMBRANE LIPID TRANSFER PROTEIN VPS13"/>
    <property type="match status" value="1"/>
</dbReference>
<dbReference type="AlphaFoldDB" id="A0A812K0W3"/>
<accession>A0A812K0W3</accession>
<dbReference type="InterPro" id="IPR026847">
    <property type="entry name" value="VPS13"/>
</dbReference>
<evidence type="ECO:0000313" key="5">
    <source>
        <dbReference type="Proteomes" id="UP000604046"/>
    </source>
</evidence>
<evidence type="ECO:0000313" key="4">
    <source>
        <dbReference type="EMBL" id="CAE7218035.1"/>
    </source>
</evidence>
<dbReference type="EMBL" id="CAJNDS010000557">
    <property type="protein sequence ID" value="CAE7218035.1"/>
    <property type="molecule type" value="Genomic_DNA"/>
</dbReference>
<keyword evidence="2" id="KW-0813">Transport</keyword>
<evidence type="ECO:0000256" key="2">
    <source>
        <dbReference type="ARBA" id="ARBA00022448"/>
    </source>
</evidence>
<dbReference type="Proteomes" id="UP000604046">
    <property type="component" value="Unassembled WGS sequence"/>
</dbReference>
<proteinExistence type="inferred from homology"/>
<name>A0A812K0W3_9DINO</name>
<dbReference type="PANTHER" id="PTHR16166">
    <property type="entry name" value="VACUOLAR PROTEIN SORTING-ASSOCIATED PROTEIN VPS13"/>
    <property type="match status" value="1"/>
</dbReference>
<dbReference type="OrthoDB" id="428159at2759"/>
<dbReference type="GO" id="GO:0045053">
    <property type="term" value="P:protein retention in Golgi apparatus"/>
    <property type="evidence" value="ECO:0007669"/>
    <property type="project" value="TreeGrafter"/>
</dbReference>
<comment type="caution">
    <text evidence="4">The sequence shown here is derived from an EMBL/GenBank/DDBJ whole genome shotgun (WGS) entry which is preliminary data.</text>
</comment>
<organism evidence="4 5">
    <name type="scientific">Symbiodinium natans</name>
    <dbReference type="NCBI Taxonomy" id="878477"/>
    <lineage>
        <taxon>Eukaryota</taxon>
        <taxon>Sar</taxon>
        <taxon>Alveolata</taxon>
        <taxon>Dinophyceae</taxon>
        <taxon>Suessiales</taxon>
        <taxon>Symbiodiniaceae</taxon>
        <taxon>Symbiodinium</taxon>
    </lineage>
</organism>
<evidence type="ECO:0000256" key="1">
    <source>
        <dbReference type="ARBA" id="ARBA00006545"/>
    </source>
</evidence>